<keyword evidence="3" id="KW-1185">Reference proteome</keyword>
<dbReference type="OrthoDB" id="9814432at2"/>
<sequence>MGRILFFVGLAVLVWVAWAISRRNNKLDNEERRELRRLRREKAEGEKRAERTRALGETMVKCAHCGTYFPKSEGVRRGDRLYCSVKCRDKANDTKGADPS</sequence>
<reference evidence="2 3" key="1">
    <citation type="journal article" date="2018" name="Int. J. Syst. Evol. Microbiol.">
        <title>Mesosutterella multiformis gen. nov., sp. nov., a member of the family Sutterellaceae and Sutterella megalosphaeroides sp. nov., isolated from human faeces.</title>
        <authorList>
            <person name="Sakamoto M."/>
            <person name="Ikeyama N."/>
            <person name="Kunihiro T."/>
            <person name="Iino T."/>
            <person name="Yuki M."/>
            <person name="Ohkuma M."/>
        </authorList>
    </citation>
    <scope>NUCLEOTIDE SEQUENCE [LARGE SCALE GENOMIC DNA]</scope>
    <source>
        <strain evidence="2 3">6FBBBH3</strain>
    </source>
</reference>
<gene>
    <name evidence="2" type="ORF">SUTMEG_04260</name>
</gene>
<accession>A0A2Z6I7W3</accession>
<organism evidence="2 3">
    <name type="scientific">Sutterella megalosphaeroides</name>
    <dbReference type="NCBI Taxonomy" id="2494234"/>
    <lineage>
        <taxon>Bacteria</taxon>
        <taxon>Pseudomonadati</taxon>
        <taxon>Pseudomonadota</taxon>
        <taxon>Betaproteobacteria</taxon>
        <taxon>Burkholderiales</taxon>
        <taxon>Sutterellaceae</taxon>
        <taxon>Sutterella</taxon>
    </lineage>
</organism>
<name>A0A2Z6I7W3_9BURK</name>
<proteinExistence type="predicted"/>
<dbReference type="AlphaFoldDB" id="A0A2Z6I7W3"/>
<evidence type="ECO:0000313" key="2">
    <source>
        <dbReference type="EMBL" id="BBF22535.1"/>
    </source>
</evidence>
<dbReference type="RefSeq" id="WP_120176232.1">
    <property type="nucleotide sequence ID" value="NZ_AP018786.1"/>
</dbReference>
<dbReference type="EMBL" id="AP018786">
    <property type="protein sequence ID" value="BBF22535.1"/>
    <property type="molecule type" value="Genomic_DNA"/>
</dbReference>
<keyword evidence="1" id="KW-0175">Coiled coil</keyword>
<feature type="coiled-coil region" evidence="1">
    <location>
        <begin position="24"/>
        <end position="55"/>
    </location>
</feature>
<dbReference type="InterPro" id="IPR049708">
    <property type="entry name" value="PP0621-like"/>
</dbReference>
<evidence type="ECO:0000313" key="3">
    <source>
        <dbReference type="Proteomes" id="UP000271003"/>
    </source>
</evidence>
<dbReference type="KEGG" id="sutt:SUTMEG_04260"/>
<dbReference type="Proteomes" id="UP000271003">
    <property type="component" value="Chromosome"/>
</dbReference>
<evidence type="ECO:0000256" key="1">
    <source>
        <dbReference type="SAM" id="Coils"/>
    </source>
</evidence>
<protein>
    <submittedName>
        <fullName evidence="2">Uncharacterized protein</fullName>
    </submittedName>
</protein>
<dbReference type="NCBIfam" id="NF041023">
    <property type="entry name" value="PP0621_fam"/>
    <property type="match status" value="1"/>
</dbReference>